<evidence type="ECO:0000256" key="1">
    <source>
        <dbReference type="SAM" id="Coils"/>
    </source>
</evidence>
<dbReference type="InterPro" id="IPR036086">
    <property type="entry name" value="ParB/Sulfiredoxin_sf"/>
</dbReference>
<evidence type="ECO:0000313" key="4">
    <source>
        <dbReference type="Proteomes" id="UP001500897"/>
    </source>
</evidence>
<protein>
    <submittedName>
        <fullName evidence="3">ParB N-terminal domain-containing protein</fullName>
    </submittedName>
</protein>
<accession>A0ABN2WHL8</accession>
<dbReference type="Gene3D" id="3.90.1530.30">
    <property type="match status" value="1"/>
</dbReference>
<dbReference type="Proteomes" id="UP001500897">
    <property type="component" value="Unassembled WGS sequence"/>
</dbReference>
<dbReference type="RefSeq" id="WP_344551357.1">
    <property type="nucleotide sequence ID" value="NZ_BAAANS010000009.1"/>
</dbReference>
<name>A0ABN2WHL8_9ACTN</name>
<evidence type="ECO:0000256" key="2">
    <source>
        <dbReference type="SAM" id="MobiDB-lite"/>
    </source>
</evidence>
<keyword evidence="1" id="KW-0175">Coiled coil</keyword>
<reference evidence="3 4" key="1">
    <citation type="journal article" date="2019" name="Int. J. Syst. Evol. Microbiol.">
        <title>The Global Catalogue of Microorganisms (GCM) 10K type strain sequencing project: providing services to taxonomists for standard genome sequencing and annotation.</title>
        <authorList>
            <consortium name="The Broad Institute Genomics Platform"/>
            <consortium name="The Broad Institute Genome Sequencing Center for Infectious Disease"/>
            <person name="Wu L."/>
            <person name="Ma J."/>
        </authorList>
    </citation>
    <scope>NUCLEOTIDE SEQUENCE [LARGE SCALE GENOMIC DNA]</scope>
    <source>
        <strain evidence="3 4">JCM 14559</strain>
    </source>
</reference>
<organism evidence="3 4">
    <name type="scientific">Kitasatospora saccharophila</name>
    <dbReference type="NCBI Taxonomy" id="407973"/>
    <lineage>
        <taxon>Bacteria</taxon>
        <taxon>Bacillati</taxon>
        <taxon>Actinomycetota</taxon>
        <taxon>Actinomycetes</taxon>
        <taxon>Kitasatosporales</taxon>
        <taxon>Streptomycetaceae</taxon>
        <taxon>Kitasatospora</taxon>
    </lineage>
</organism>
<sequence>MLDDDDLHALAEDIKELGQIHPIVLDEQGRILDGRNRLAACEIAGFEPQFTTYDGTDAATYALSVNIRRRSLTKGQAAMVAAKAASVSERDPHSKTGQSVRSVSEAAGVSVGRVGQANTVLRHAPDLVDAVISGATGLDAAYKTAREAKAQADSAESQLARLRAEDPELADKVVDGELTLPGAWAERKERAEEEVRRRKVATTFLCETVPPLAQARGTGTALLYDPQFMLTGRAITAEVIDQAIEALAEMAQAWREREAA</sequence>
<dbReference type="SUPFAM" id="SSF110849">
    <property type="entry name" value="ParB/Sulfiredoxin"/>
    <property type="match status" value="1"/>
</dbReference>
<comment type="caution">
    <text evidence="3">The sequence shown here is derived from an EMBL/GenBank/DDBJ whole genome shotgun (WGS) entry which is preliminary data.</text>
</comment>
<gene>
    <name evidence="3" type="ORF">GCM10009759_17500</name>
</gene>
<keyword evidence="4" id="KW-1185">Reference proteome</keyword>
<evidence type="ECO:0000313" key="3">
    <source>
        <dbReference type="EMBL" id="GAA2092123.1"/>
    </source>
</evidence>
<feature type="coiled-coil region" evidence="1">
    <location>
        <begin position="138"/>
        <end position="165"/>
    </location>
</feature>
<proteinExistence type="predicted"/>
<dbReference type="EMBL" id="BAAANS010000009">
    <property type="protein sequence ID" value="GAA2092123.1"/>
    <property type="molecule type" value="Genomic_DNA"/>
</dbReference>
<feature type="region of interest" description="Disordered" evidence="2">
    <location>
        <begin position="84"/>
        <end position="103"/>
    </location>
</feature>